<evidence type="ECO:0000313" key="2">
    <source>
        <dbReference type="EMBL" id="VDM65679.1"/>
    </source>
</evidence>
<evidence type="ECO:0000313" key="3">
    <source>
        <dbReference type="Proteomes" id="UP000270094"/>
    </source>
</evidence>
<protein>
    <submittedName>
        <fullName evidence="2">Uncharacterized protein</fullName>
    </submittedName>
</protein>
<organism evidence="2 3">
    <name type="scientific">Strongylus vulgaris</name>
    <name type="common">Blood worm</name>
    <dbReference type="NCBI Taxonomy" id="40348"/>
    <lineage>
        <taxon>Eukaryota</taxon>
        <taxon>Metazoa</taxon>
        <taxon>Ecdysozoa</taxon>
        <taxon>Nematoda</taxon>
        <taxon>Chromadorea</taxon>
        <taxon>Rhabditida</taxon>
        <taxon>Rhabditina</taxon>
        <taxon>Rhabditomorpha</taxon>
        <taxon>Strongyloidea</taxon>
        <taxon>Strongylidae</taxon>
        <taxon>Strongylus</taxon>
    </lineage>
</organism>
<dbReference type="EMBL" id="UYYB01001187">
    <property type="protein sequence ID" value="VDM65679.1"/>
    <property type="molecule type" value="Genomic_DNA"/>
</dbReference>
<keyword evidence="3" id="KW-1185">Reference proteome</keyword>
<keyword evidence="1" id="KW-0472">Membrane</keyword>
<keyword evidence="1" id="KW-1133">Transmembrane helix</keyword>
<dbReference type="OrthoDB" id="5850761at2759"/>
<name>A0A3P7IFY9_STRVU</name>
<feature type="transmembrane region" description="Helical" evidence="1">
    <location>
        <begin position="69"/>
        <end position="91"/>
    </location>
</feature>
<keyword evidence="1" id="KW-0812">Transmembrane</keyword>
<accession>A0A3P7IFY9</accession>
<dbReference type="AlphaFoldDB" id="A0A3P7IFY9"/>
<sequence>MVSDVIRHFYHSAASNNAARMDCESRPNPGKHTTYKALMVLYKSQLQGLFAICTAWGCELREVSELVPLFLHTVGSLLFLLSAIALVPAIFCSATAAPLQTIAHLQIAAGLSSYASSSFVSSSENFSF</sequence>
<evidence type="ECO:0000256" key="1">
    <source>
        <dbReference type="SAM" id="Phobius"/>
    </source>
</evidence>
<gene>
    <name evidence="2" type="ORF">SVUK_LOCUS677</name>
</gene>
<proteinExistence type="predicted"/>
<reference evidence="2 3" key="1">
    <citation type="submission" date="2018-11" db="EMBL/GenBank/DDBJ databases">
        <authorList>
            <consortium name="Pathogen Informatics"/>
        </authorList>
    </citation>
    <scope>NUCLEOTIDE SEQUENCE [LARGE SCALE GENOMIC DNA]</scope>
</reference>
<dbReference type="Proteomes" id="UP000270094">
    <property type="component" value="Unassembled WGS sequence"/>
</dbReference>